<protein>
    <submittedName>
        <fullName evidence="1">Uncharacterized protein</fullName>
    </submittedName>
</protein>
<gene>
    <name evidence="1" type="ORF">ACEZDG_10645</name>
</gene>
<reference evidence="1 2" key="1">
    <citation type="submission" date="2024-09" db="EMBL/GenBank/DDBJ databases">
        <authorList>
            <person name="Lee S.D."/>
        </authorList>
    </citation>
    <scope>NUCLEOTIDE SEQUENCE [LARGE SCALE GENOMIC DNA]</scope>
    <source>
        <strain evidence="1 2">N1-1</strain>
    </source>
</reference>
<evidence type="ECO:0000313" key="1">
    <source>
        <dbReference type="EMBL" id="MFC1409739.1"/>
    </source>
</evidence>
<comment type="caution">
    <text evidence="1">The sequence shown here is derived from an EMBL/GenBank/DDBJ whole genome shotgun (WGS) entry which is preliminary data.</text>
</comment>
<dbReference type="EMBL" id="JBHEZX010000004">
    <property type="protein sequence ID" value="MFC1409739.1"/>
    <property type="molecule type" value="Genomic_DNA"/>
</dbReference>
<proteinExistence type="predicted"/>
<evidence type="ECO:0000313" key="2">
    <source>
        <dbReference type="Proteomes" id="UP001592582"/>
    </source>
</evidence>
<name>A0ABV6V7N5_9ACTN</name>
<keyword evidence="2" id="KW-1185">Reference proteome</keyword>
<dbReference type="Proteomes" id="UP001592582">
    <property type="component" value="Unassembled WGS sequence"/>
</dbReference>
<accession>A0ABV6V7N5</accession>
<sequence>MTIVSVLVDTTVVGSAAGSLIWRRGASGSGGRRRWWTAGGPEAALALVVGLILLNEVLVSVYVLRVHGGDPSFVTRYLAPGWFETDRGSLIRRLAAVWPAPGLLAPSVLRVQATLELPFGLLAYLSALRWLDAGLYRRVARSPLLGCAAVAYTVVFCAVEWFFHSPYTAWDIGLRLVSAVVTPLWIAAIAGREQGTAAEPGRASSAAELLLFCGAAGALGYLVLVLYGTVLLYNLGLLGHQLPGAAVALMILVGCRTLARRLRPSAPPGPAVAAVGSGLRWFLVLFFAPALAVRYAVNFGTPWVALGAVAVLALTAAWLALRATASVRLLLTLAGAAVLGLLAGYAAVSAVADAYYEATALRGFAVFVLTVLAACLLADRLSGGSGGSGTADAAGRALPPW</sequence>
<organism evidence="1 2">
    <name type="scientific">Streptacidiphilus alkalitolerans</name>
    <dbReference type="NCBI Taxonomy" id="3342712"/>
    <lineage>
        <taxon>Bacteria</taxon>
        <taxon>Bacillati</taxon>
        <taxon>Actinomycetota</taxon>
        <taxon>Actinomycetes</taxon>
        <taxon>Kitasatosporales</taxon>
        <taxon>Streptomycetaceae</taxon>
        <taxon>Streptacidiphilus</taxon>
    </lineage>
</organism>